<feature type="transmembrane region" description="Helical" evidence="6">
    <location>
        <begin position="83"/>
        <end position="107"/>
    </location>
</feature>
<dbReference type="SUPFAM" id="SSF103473">
    <property type="entry name" value="MFS general substrate transporter"/>
    <property type="match status" value="1"/>
</dbReference>
<evidence type="ECO:0000256" key="6">
    <source>
        <dbReference type="SAM" id="Phobius"/>
    </source>
</evidence>
<dbReference type="Gene3D" id="1.20.1250.20">
    <property type="entry name" value="MFS general substrate transporter like domains"/>
    <property type="match status" value="1"/>
</dbReference>
<feature type="transmembrane region" description="Helical" evidence="6">
    <location>
        <begin position="350"/>
        <end position="372"/>
    </location>
</feature>
<evidence type="ECO:0000313" key="8">
    <source>
        <dbReference type="EMBL" id="RPA88303.1"/>
    </source>
</evidence>
<dbReference type="FunFam" id="1.20.1250.20:FF:000196">
    <property type="entry name" value="MFS toxin efflux pump (AflT)"/>
    <property type="match status" value="1"/>
</dbReference>
<feature type="transmembrane region" description="Helical" evidence="6">
    <location>
        <begin position="384"/>
        <end position="407"/>
    </location>
</feature>
<feature type="transmembrane region" description="Helical" evidence="6">
    <location>
        <begin position="186"/>
        <end position="205"/>
    </location>
</feature>
<feature type="transmembrane region" description="Helical" evidence="6">
    <location>
        <begin position="28"/>
        <end position="46"/>
    </location>
</feature>
<dbReference type="FunFam" id="1.20.1720.10:FF:000012">
    <property type="entry name" value="MFS toxin efflux pump (AflT)"/>
    <property type="match status" value="1"/>
</dbReference>
<keyword evidence="3 6" id="KW-1133">Transmembrane helix</keyword>
<dbReference type="OrthoDB" id="10021397at2759"/>
<dbReference type="GO" id="GO:0022857">
    <property type="term" value="F:transmembrane transporter activity"/>
    <property type="evidence" value="ECO:0007669"/>
    <property type="project" value="InterPro"/>
</dbReference>
<dbReference type="InterPro" id="IPR020846">
    <property type="entry name" value="MFS_dom"/>
</dbReference>
<evidence type="ECO:0000256" key="3">
    <source>
        <dbReference type="ARBA" id="ARBA00022989"/>
    </source>
</evidence>
<feature type="transmembrane region" description="Helical" evidence="6">
    <location>
        <begin position="217"/>
        <end position="235"/>
    </location>
</feature>
<dbReference type="Gene3D" id="1.20.1720.10">
    <property type="entry name" value="Multidrug resistance protein D"/>
    <property type="match status" value="1"/>
</dbReference>
<feature type="transmembrane region" description="Helical" evidence="6">
    <location>
        <begin position="119"/>
        <end position="137"/>
    </location>
</feature>
<evidence type="ECO:0000313" key="9">
    <source>
        <dbReference type="Proteomes" id="UP000275078"/>
    </source>
</evidence>
<name>A0A3N4IQ26_ASCIM</name>
<feature type="transmembrane region" description="Helical" evidence="6">
    <location>
        <begin position="143"/>
        <end position="166"/>
    </location>
</feature>
<proteinExistence type="predicted"/>
<dbReference type="GO" id="GO:0005886">
    <property type="term" value="C:plasma membrane"/>
    <property type="evidence" value="ECO:0007669"/>
    <property type="project" value="TreeGrafter"/>
</dbReference>
<dbReference type="AlphaFoldDB" id="A0A3N4IQ26"/>
<feature type="transmembrane region" description="Helical" evidence="6">
    <location>
        <begin position="293"/>
        <end position="310"/>
    </location>
</feature>
<protein>
    <submittedName>
        <fullName evidence="8">MFS general substrate transporter</fullName>
    </submittedName>
</protein>
<feature type="transmembrane region" description="Helical" evidence="6">
    <location>
        <begin position="317"/>
        <end position="338"/>
    </location>
</feature>
<dbReference type="CDD" id="cd17502">
    <property type="entry name" value="MFS_Azr1_MDR_like"/>
    <property type="match status" value="1"/>
</dbReference>
<gene>
    <name evidence="8" type="ORF">BJ508DRAFT_219604</name>
</gene>
<evidence type="ECO:0000259" key="7">
    <source>
        <dbReference type="PROSITE" id="PS50850"/>
    </source>
</evidence>
<evidence type="ECO:0000256" key="1">
    <source>
        <dbReference type="ARBA" id="ARBA00004141"/>
    </source>
</evidence>
<dbReference type="PANTHER" id="PTHR23501:SF201">
    <property type="entry name" value="MFS AFLATOXIN EFFLUX PUMP"/>
    <property type="match status" value="1"/>
</dbReference>
<sequence length="535" mass="58184">MFLVALDRTVIGTAVPAITNSFGSLGDIGWYGAAYLITSCCFQLLFGRIYTFYHPKWVFVISVIIFEIGSALCGAAPTSTAFIIGRAIAGLGSAGIFSGATIIIVNIVPLHKRPMYQGFMGGIFGIASIIGPLFGGALTEKTTWRWCFYINLPVGGAVLLVLVAVLRIPWEQPAGSRSWKQQFIQLDPLGTALFLPGCVCLLLALEWGGGTYKWSNARIIVLLVLAFLLLIGFCISQVMNKKYATVPIRVIKQRSILAGIIFSLCIGGILIIMVYYLPLWFQAIKDAKPVRSGVMNLPFLLALMVAAAITGGSITRFGYYTPALIGSSILMSIGIGLMTTWKYNTGSNKWIGYQVIFGFGLGMGMQQPGIAAQTVLSRKDVPTGVALMFFTNALGGAIFLAVAQSVFTNRLVADLRSTLGSNLTGRIVEQGATDIRKLTNGNAAMLRNVLIAYNDAIMKTLCVALALACASIVGALLMEWRDVRGVRKRQEEFLKRQEERAKAREVEKQNALDNDHRHDGTENSLHQEDRTRAEA</sequence>
<evidence type="ECO:0000256" key="2">
    <source>
        <dbReference type="ARBA" id="ARBA00022692"/>
    </source>
</evidence>
<dbReference type="InterPro" id="IPR036259">
    <property type="entry name" value="MFS_trans_sf"/>
</dbReference>
<evidence type="ECO:0000256" key="5">
    <source>
        <dbReference type="SAM" id="MobiDB-lite"/>
    </source>
</evidence>
<accession>A0A3N4IQ26</accession>
<feature type="transmembrane region" description="Helical" evidence="6">
    <location>
        <begin position="58"/>
        <end position="77"/>
    </location>
</feature>
<dbReference type="PANTHER" id="PTHR23501">
    <property type="entry name" value="MAJOR FACILITATOR SUPERFAMILY"/>
    <property type="match status" value="1"/>
</dbReference>
<evidence type="ECO:0000256" key="4">
    <source>
        <dbReference type="ARBA" id="ARBA00023136"/>
    </source>
</evidence>
<keyword evidence="2 6" id="KW-0812">Transmembrane</keyword>
<keyword evidence="9" id="KW-1185">Reference proteome</keyword>
<dbReference type="Proteomes" id="UP000275078">
    <property type="component" value="Unassembled WGS sequence"/>
</dbReference>
<dbReference type="Pfam" id="PF07690">
    <property type="entry name" value="MFS_1"/>
    <property type="match status" value="1"/>
</dbReference>
<comment type="subcellular location">
    <subcellularLocation>
        <location evidence="1">Membrane</location>
        <topology evidence="1">Multi-pass membrane protein</topology>
    </subcellularLocation>
</comment>
<reference evidence="8 9" key="1">
    <citation type="journal article" date="2018" name="Nat. Ecol. Evol.">
        <title>Pezizomycetes genomes reveal the molecular basis of ectomycorrhizal truffle lifestyle.</title>
        <authorList>
            <person name="Murat C."/>
            <person name="Payen T."/>
            <person name="Noel B."/>
            <person name="Kuo A."/>
            <person name="Morin E."/>
            <person name="Chen J."/>
            <person name="Kohler A."/>
            <person name="Krizsan K."/>
            <person name="Balestrini R."/>
            <person name="Da Silva C."/>
            <person name="Montanini B."/>
            <person name="Hainaut M."/>
            <person name="Levati E."/>
            <person name="Barry K.W."/>
            <person name="Belfiori B."/>
            <person name="Cichocki N."/>
            <person name="Clum A."/>
            <person name="Dockter R.B."/>
            <person name="Fauchery L."/>
            <person name="Guy J."/>
            <person name="Iotti M."/>
            <person name="Le Tacon F."/>
            <person name="Lindquist E.A."/>
            <person name="Lipzen A."/>
            <person name="Malagnac F."/>
            <person name="Mello A."/>
            <person name="Molinier V."/>
            <person name="Miyauchi S."/>
            <person name="Poulain J."/>
            <person name="Riccioni C."/>
            <person name="Rubini A."/>
            <person name="Sitrit Y."/>
            <person name="Splivallo R."/>
            <person name="Traeger S."/>
            <person name="Wang M."/>
            <person name="Zifcakova L."/>
            <person name="Wipf D."/>
            <person name="Zambonelli A."/>
            <person name="Paolocci F."/>
            <person name="Nowrousian M."/>
            <person name="Ottonello S."/>
            <person name="Baldrian P."/>
            <person name="Spatafora J.W."/>
            <person name="Henrissat B."/>
            <person name="Nagy L.G."/>
            <person name="Aury J.M."/>
            <person name="Wincker P."/>
            <person name="Grigoriev I.V."/>
            <person name="Bonfante P."/>
            <person name="Martin F.M."/>
        </authorList>
    </citation>
    <scope>NUCLEOTIDE SEQUENCE [LARGE SCALE GENOMIC DNA]</scope>
    <source>
        <strain evidence="8 9">RN42</strain>
    </source>
</reference>
<dbReference type="PROSITE" id="PS50850">
    <property type="entry name" value="MFS"/>
    <property type="match status" value="1"/>
</dbReference>
<dbReference type="STRING" id="1160509.A0A3N4IQ26"/>
<keyword evidence="4 6" id="KW-0472">Membrane</keyword>
<dbReference type="EMBL" id="ML119645">
    <property type="protein sequence ID" value="RPA88303.1"/>
    <property type="molecule type" value="Genomic_DNA"/>
</dbReference>
<feature type="transmembrane region" description="Helical" evidence="6">
    <location>
        <begin position="256"/>
        <end position="281"/>
    </location>
</feature>
<feature type="domain" description="Major facilitator superfamily (MFS) profile" evidence="7">
    <location>
        <begin position="1"/>
        <end position="432"/>
    </location>
</feature>
<dbReference type="InterPro" id="IPR011701">
    <property type="entry name" value="MFS"/>
</dbReference>
<feature type="transmembrane region" description="Helical" evidence="6">
    <location>
        <begin position="456"/>
        <end position="478"/>
    </location>
</feature>
<organism evidence="8 9">
    <name type="scientific">Ascobolus immersus RN42</name>
    <dbReference type="NCBI Taxonomy" id="1160509"/>
    <lineage>
        <taxon>Eukaryota</taxon>
        <taxon>Fungi</taxon>
        <taxon>Dikarya</taxon>
        <taxon>Ascomycota</taxon>
        <taxon>Pezizomycotina</taxon>
        <taxon>Pezizomycetes</taxon>
        <taxon>Pezizales</taxon>
        <taxon>Ascobolaceae</taxon>
        <taxon>Ascobolus</taxon>
    </lineage>
</organism>
<feature type="region of interest" description="Disordered" evidence="5">
    <location>
        <begin position="496"/>
        <end position="535"/>
    </location>
</feature>